<organism evidence="4 5">
    <name type="scientific">Mycobacterium ulcerans</name>
    <dbReference type="NCBI Taxonomy" id="1809"/>
    <lineage>
        <taxon>Bacteria</taxon>
        <taxon>Bacillati</taxon>
        <taxon>Actinomycetota</taxon>
        <taxon>Actinomycetes</taxon>
        <taxon>Mycobacteriales</taxon>
        <taxon>Mycobacteriaceae</taxon>
        <taxon>Mycobacterium</taxon>
        <taxon>Mycobacterium ulcerans group</taxon>
    </lineage>
</organism>
<evidence type="ECO:0000256" key="2">
    <source>
        <dbReference type="ARBA" id="ARBA00022801"/>
    </source>
</evidence>
<proteinExistence type="inferred from homology"/>
<dbReference type="GO" id="GO:0016787">
    <property type="term" value="F:hydrolase activity"/>
    <property type="evidence" value="ECO:0007669"/>
    <property type="project" value="UniProtKB-KW"/>
</dbReference>
<dbReference type="EMBL" id="CP092429">
    <property type="protein sequence ID" value="ULP51226.1"/>
    <property type="molecule type" value="Genomic_DNA"/>
</dbReference>
<feature type="domain" description="Xaa-Pro dipeptidyl-peptidase-like" evidence="3">
    <location>
        <begin position="15"/>
        <end position="145"/>
    </location>
</feature>
<protein>
    <submittedName>
        <fullName evidence="4">Alpha/beta fold hydrolase</fullName>
    </submittedName>
</protein>
<dbReference type="Pfam" id="PF02129">
    <property type="entry name" value="Peptidase_S15"/>
    <property type="match status" value="1"/>
</dbReference>
<evidence type="ECO:0000313" key="5">
    <source>
        <dbReference type="Proteomes" id="UP001055253"/>
    </source>
</evidence>
<gene>
    <name evidence="4" type="ORF">MJO63_20870</name>
</gene>
<dbReference type="PANTHER" id="PTHR22946">
    <property type="entry name" value="DIENELACTONE HYDROLASE DOMAIN-CONTAINING PROTEIN-RELATED"/>
    <property type="match status" value="1"/>
</dbReference>
<comment type="similarity">
    <text evidence="1">Belongs to the AB hydrolase superfamily.</text>
</comment>
<dbReference type="SUPFAM" id="SSF53474">
    <property type="entry name" value="alpha/beta-Hydrolases"/>
    <property type="match status" value="1"/>
</dbReference>
<reference evidence="4" key="1">
    <citation type="submission" date="2022-08" db="EMBL/GenBank/DDBJ databases">
        <title>Whole genome sequencing of non-tuberculosis mycobacteria type-strains.</title>
        <authorList>
            <person name="Igarashi Y."/>
            <person name="Osugi A."/>
            <person name="Mitarai S."/>
        </authorList>
    </citation>
    <scope>NUCLEOTIDE SEQUENCE</scope>
    <source>
        <strain evidence="4">ATCC 19423</strain>
    </source>
</reference>
<evidence type="ECO:0000259" key="3">
    <source>
        <dbReference type="Pfam" id="PF02129"/>
    </source>
</evidence>
<evidence type="ECO:0000313" key="4">
    <source>
        <dbReference type="EMBL" id="ULP51226.1"/>
    </source>
</evidence>
<keyword evidence="5" id="KW-1185">Reference proteome</keyword>
<keyword evidence="2 4" id="KW-0378">Hydrolase</keyword>
<dbReference type="Gene3D" id="3.40.50.1820">
    <property type="entry name" value="alpha/beta hydrolase"/>
    <property type="match status" value="1"/>
</dbReference>
<dbReference type="InterPro" id="IPR050261">
    <property type="entry name" value="FrsA_esterase"/>
</dbReference>
<dbReference type="InterPro" id="IPR029058">
    <property type="entry name" value="AB_hydrolase_fold"/>
</dbReference>
<dbReference type="RefSeq" id="WP_011739259.1">
    <property type="nucleotide sequence ID" value="NZ_CP085200.1"/>
</dbReference>
<sequence length="306" mass="32647">MTQRQDVRFPCGEALISAWLYRPAGADPARPVPMLVMAHGLGAVRTMRLDAYAQRFSAAGYACLVFDYRNFGDSEGQPRQLLDIRMQLQDWAAAVAYARTCDGVDQARIGLWGTSFGGGHVIATAARLPGIAAVVAQCPFTDGIASVLAIAPTTAIRVTARSMRDLIGSRLGRPPVMIPTAGKPGEVALMTAPDAYPGYLGLMPQGTQVPNEVAARIGIKVLGYRPGRSARKIACPILFCVCETDSVAPAGPTLRYAARAPRGEVSGEVIRYPEGHFAIYLGDAFEHVVADQLGFLDKHLKPAGQP</sequence>
<accession>A0ABY3V4I2</accession>
<dbReference type="PANTHER" id="PTHR22946:SF9">
    <property type="entry name" value="POLYKETIDE TRANSFERASE AF380"/>
    <property type="match status" value="1"/>
</dbReference>
<evidence type="ECO:0000256" key="1">
    <source>
        <dbReference type="ARBA" id="ARBA00008645"/>
    </source>
</evidence>
<dbReference type="Proteomes" id="UP001055253">
    <property type="component" value="Chromosome"/>
</dbReference>
<name>A0ABY3V4I2_MYCUL</name>
<dbReference type="InterPro" id="IPR000383">
    <property type="entry name" value="Xaa-Pro-like_dom"/>
</dbReference>